<dbReference type="InterPro" id="IPR036380">
    <property type="entry name" value="Isochorismatase-like_sf"/>
</dbReference>
<protein>
    <recommendedName>
        <fullName evidence="6">nicotinamidase</fullName>
        <ecNumber evidence="6">3.5.1.19</ecNumber>
    </recommendedName>
    <alternativeName>
        <fullName evidence="7">Nicotinamide deamidase</fullName>
    </alternativeName>
</protein>
<accession>A0A6C0BBY3</accession>
<sequence>MPNHNWSTGFTDSVDFYNHYLEKIHAEKFGNVIVDSAEPAESRSLMVIDMQNDFILNPVSPTKPGRFSVSDGETMAQPLANFIRTNAQKFTKIVFSRDTHTSDHCSFFTKGGPFPPHCIANHDGAALHESMKPFSTLPNADVIFKGCDHGTDSFSAVNYIKNGNTNKYANGRQLACKHEGDTSWLSKTGSWYLNDKSKNFADMPFVAPIADCGNVEKNPLLPADCSTATSEAIAAQLGKKFKIEDLLEEGQTSGSHNVFVVGLAGDWCVKDTAMNIMKYVKRNGGKLNGVTVRVYVIQPFVRFPMLPIQLNRVTAEQYLDTSNEKDVNQYLFTLIPKLHLLTQGEVSGVQDIVRTIMETGQNPPPIYVSYLTGALPILEDYQKTGVKIVRNIPSFTMGGRRRKTRRSSKKSKKQRTRKHH</sequence>
<dbReference type="SUPFAM" id="SSF52499">
    <property type="entry name" value="Isochorismatase-like hydrolases"/>
    <property type="match status" value="1"/>
</dbReference>
<dbReference type="Gene3D" id="3.40.50.850">
    <property type="entry name" value="Isochorismatase-like"/>
    <property type="match status" value="1"/>
</dbReference>
<proteinExistence type="inferred from homology"/>
<dbReference type="GO" id="GO:0008936">
    <property type="term" value="F:nicotinamidase activity"/>
    <property type="evidence" value="ECO:0007669"/>
    <property type="project" value="UniProtKB-EC"/>
</dbReference>
<dbReference type="EC" id="3.5.1.19" evidence="6"/>
<feature type="domain" description="Isochorismatase-like" evidence="9">
    <location>
        <begin position="45"/>
        <end position="143"/>
    </location>
</feature>
<name>A0A6C0BBY3_9ZZZZ</name>
<keyword evidence="3" id="KW-0479">Metal-binding</keyword>
<evidence type="ECO:0000256" key="3">
    <source>
        <dbReference type="ARBA" id="ARBA00022723"/>
    </source>
</evidence>
<evidence type="ECO:0000256" key="7">
    <source>
        <dbReference type="ARBA" id="ARBA00043224"/>
    </source>
</evidence>
<keyword evidence="2" id="KW-0662">Pyridine nucleotide biosynthesis</keyword>
<dbReference type="Pfam" id="PF00857">
    <property type="entry name" value="Isochorismatase"/>
    <property type="match status" value="1"/>
</dbReference>
<dbReference type="InterPro" id="IPR000868">
    <property type="entry name" value="Isochorismatase-like_dom"/>
</dbReference>
<reference evidence="10" key="1">
    <citation type="journal article" date="2020" name="Nature">
        <title>Giant virus diversity and host interactions through global metagenomics.</title>
        <authorList>
            <person name="Schulz F."/>
            <person name="Roux S."/>
            <person name="Paez-Espino D."/>
            <person name="Jungbluth S."/>
            <person name="Walsh D.A."/>
            <person name="Denef V.J."/>
            <person name="McMahon K.D."/>
            <person name="Konstantinidis K.T."/>
            <person name="Eloe-Fadrosh E.A."/>
            <person name="Kyrpides N.C."/>
            <person name="Woyke T."/>
        </authorList>
    </citation>
    <scope>NUCLEOTIDE SEQUENCE</scope>
    <source>
        <strain evidence="10">GVMAG-M-3300010158-60</strain>
    </source>
</reference>
<dbReference type="PANTHER" id="PTHR11080:SF2">
    <property type="entry name" value="LD05707P"/>
    <property type="match status" value="1"/>
</dbReference>
<evidence type="ECO:0000256" key="5">
    <source>
        <dbReference type="ARBA" id="ARBA00037900"/>
    </source>
</evidence>
<comment type="pathway">
    <text evidence="5">Cofactor biosynthesis; nicotinate biosynthesis; nicotinate from nicotinamide: step 1/1.</text>
</comment>
<dbReference type="GO" id="GO:0046872">
    <property type="term" value="F:metal ion binding"/>
    <property type="evidence" value="ECO:0007669"/>
    <property type="project" value="UniProtKB-KW"/>
</dbReference>
<keyword evidence="4" id="KW-0378">Hydrolase</keyword>
<dbReference type="GO" id="GO:0019363">
    <property type="term" value="P:pyridine nucleotide biosynthetic process"/>
    <property type="evidence" value="ECO:0007669"/>
    <property type="project" value="UniProtKB-KW"/>
</dbReference>
<evidence type="ECO:0000313" key="10">
    <source>
        <dbReference type="EMBL" id="QHS89314.1"/>
    </source>
</evidence>
<evidence type="ECO:0000256" key="4">
    <source>
        <dbReference type="ARBA" id="ARBA00022801"/>
    </source>
</evidence>
<comment type="similarity">
    <text evidence="1">Belongs to the isochorismatase family.</text>
</comment>
<evidence type="ECO:0000256" key="2">
    <source>
        <dbReference type="ARBA" id="ARBA00022642"/>
    </source>
</evidence>
<evidence type="ECO:0000256" key="1">
    <source>
        <dbReference type="ARBA" id="ARBA00006336"/>
    </source>
</evidence>
<evidence type="ECO:0000259" key="9">
    <source>
        <dbReference type="Pfam" id="PF00857"/>
    </source>
</evidence>
<dbReference type="EMBL" id="MN739108">
    <property type="protein sequence ID" value="QHS89314.1"/>
    <property type="molecule type" value="Genomic_DNA"/>
</dbReference>
<dbReference type="PANTHER" id="PTHR11080">
    <property type="entry name" value="PYRAZINAMIDASE/NICOTINAMIDASE"/>
    <property type="match status" value="1"/>
</dbReference>
<evidence type="ECO:0000256" key="8">
    <source>
        <dbReference type="SAM" id="MobiDB-lite"/>
    </source>
</evidence>
<evidence type="ECO:0000256" key="6">
    <source>
        <dbReference type="ARBA" id="ARBA00039017"/>
    </source>
</evidence>
<dbReference type="AlphaFoldDB" id="A0A6C0BBY3"/>
<feature type="compositionally biased region" description="Basic residues" evidence="8">
    <location>
        <begin position="399"/>
        <end position="420"/>
    </location>
</feature>
<organism evidence="10">
    <name type="scientific">viral metagenome</name>
    <dbReference type="NCBI Taxonomy" id="1070528"/>
    <lineage>
        <taxon>unclassified sequences</taxon>
        <taxon>metagenomes</taxon>
        <taxon>organismal metagenomes</taxon>
    </lineage>
</organism>
<feature type="region of interest" description="Disordered" evidence="8">
    <location>
        <begin position="397"/>
        <end position="420"/>
    </location>
</feature>
<dbReference type="InterPro" id="IPR052347">
    <property type="entry name" value="Isochorismatase_Nicotinamidase"/>
</dbReference>